<name>A0A4S4NG36_9BACT</name>
<dbReference type="AlphaFoldDB" id="A0A4S4NG36"/>
<gene>
    <name evidence="1" type="ORF">E4021_13880</name>
</gene>
<keyword evidence="2" id="KW-1185">Reference proteome</keyword>
<dbReference type="SUPFAM" id="SSF51905">
    <property type="entry name" value="FAD/NAD(P)-binding domain"/>
    <property type="match status" value="1"/>
</dbReference>
<dbReference type="Proteomes" id="UP000308528">
    <property type="component" value="Unassembled WGS sequence"/>
</dbReference>
<comment type="caution">
    <text evidence="1">The sequence shown here is derived from an EMBL/GenBank/DDBJ whole genome shotgun (WGS) entry which is preliminary data.</text>
</comment>
<dbReference type="Pfam" id="PF05834">
    <property type="entry name" value="Lycopene_cycl"/>
    <property type="match status" value="1"/>
</dbReference>
<reference evidence="1 2" key="1">
    <citation type="submission" date="2019-04" db="EMBL/GenBank/DDBJ databases">
        <title>Lewinella litorea sp. nov., isolated from a marine sand.</title>
        <authorList>
            <person name="Yoon J.-H."/>
        </authorList>
    </citation>
    <scope>NUCLEOTIDE SEQUENCE [LARGE SCALE GENOMIC DNA]</scope>
    <source>
        <strain evidence="1 2">HSMS-39</strain>
    </source>
</reference>
<proteinExistence type="predicted"/>
<accession>A0A4S4NG36</accession>
<protein>
    <submittedName>
        <fullName evidence="1">Lycopene cyclase</fullName>
    </submittedName>
</protein>
<sequence length="418" mass="46959">MGGGGLPDLPAPAAAPHPVPQSVATGVPVCPAILLPRIKHCPVNDYDLAVVGGGLAGLSLLYHFERAGRLHGKRVLLVDPERKTAHDRTWSFWERGEGPFEDIVYHRWNRVALLNATSHCTCDLRPYTYKLIRSTEFYAKVNAVVDGIAGLTHLSARATELQNTPQGASFVADGKTYTAQRVYSSLPRPLDYRQVKEPYLDQHFRGWFVETDTEVFDPALATFMDFRTPQAGETRFFYVLPFTPRRAVVELAIFGNHHLLTEEYDALLRDYIATRWTRDGYRITHTESGNIPMTTYPFPQQDGNLIYIGLGGGAARPSTGYTFYGLQRQLAQMAEDFPAPAVTAPWTRRHLTYDATLLRILQRNELPGDKVFVDLFRRNPPARVLAFLNGESSLLDELRLMATVPVGPFARNFLREVL</sequence>
<evidence type="ECO:0000313" key="2">
    <source>
        <dbReference type="Proteomes" id="UP000308528"/>
    </source>
</evidence>
<dbReference type="EMBL" id="SRSF01000006">
    <property type="protein sequence ID" value="THH37775.1"/>
    <property type="molecule type" value="Genomic_DNA"/>
</dbReference>
<dbReference type="InterPro" id="IPR036188">
    <property type="entry name" value="FAD/NAD-bd_sf"/>
</dbReference>
<organism evidence="1 2">
    <name type="scientific">Neolewinella litorea</name>
    <dbReference type="NCBI Taxonomy" id="2562452"/>
    <lineage>
        <taxon>Bacteria</taxon>
        <taxon>Pseudomonadati</taxon>
        <taxon>Bacteroidota</taxon>
        <taxon>Saprospiria</taxon>
        <taxon>Saprospirales</taxon>
        <taxon>Lewinellaceae</taxon>
        <taxon>Neolewinella</taxon>
    </lineage>
</organism>
<dbReference type="Gene3D" id="3.50.50.60">
    <property type="entry name" value="FAD/NAD(P)-binding domain"/>
    <property type="match status" value="1"/>
</dbReference>
<dbReference type="OrthoDB" id="24355at2"/>
<evidence type="ECO:0000313" key="1">
    <source>
        <dbReference type="EMBL" id="THH37775.1"/>
    </source>
</evidence>